<evidence type="ECO:0000313" key="4">
    <source>
        <dbReference type="Proteomes" id="UP000198287"/>
    </source>
</evidence>
<keyword evidence="1" id="KW-0175">Coiled coil</keyword>
<feature type="coiled-coil region" evidence="1">
    <location>
        <begin position="98"/>
        <end position="125"/>
    </location>
</feature>
<protein>
    <submittedName>
        <fullName evidence="3">Uncharacterized protein</fullName>
    </submittedName>
</protein>
<organism evidence="3 4">
    <name type="scientific">Folsomia candida</name>
    <name type="common">Springtail</name>
    <dbReference type="NCBI Taxonomy" id="158441"/>
    <lineage>
        <taxon>Eukaryota</taxon>
        <taxon>Metazoa</taxon>
        <taxon>Ecdysozoa</taxon>
        <taxon>Arthropoda</taxon>
        <taxon>Hexapoda</taxon>
        <taxon>Collembola</taxon>
        <taxon>Entomobryomorpha</taxon>
        <taxon>Isotomoidea</taxon>
        <taxon>Isotomidae</taxon>
        <taxon>Proisotominae</taxon>
        <taxon>Folsomia</taxon>
    </lineage>
</organism>
<accession>A0A226F766</accession>
<reference evidence="3 4" key="1">
    <citation type="submission" date="2015-12" db="EMBL/GenBank/DDBJ databases">
        <title>The genome of Folsomia candida.</title>
        <authorList>
            <person name="Faddeeva A."/>
            <person name="Derks M.F."/>
            <person name="Anvar Y."/>
            <person name="Smit S."/>
            <person name="Van Straalen N."/>
            <person name="Roelofs D."/>
        </authorList>
    </citation>
    <scope>NUCLEOTIDE SEQUENCE [LARGE SCALE GENOMIC DNA]</scope>
    <source>
        <strain evidence="3 4">VU population</strain>
        <tissue evidence="3">Whole body</tissue>
    </source>
</reference>
<dbReference type="Proteomes" id="UP000198287">
    <property type="component" value="Unassembled WGS sequence"/>
</dbReference>
<dbReference type="EMBL" id="LNIX01000001">
    <property type="protein sequence ID" value="OXA65170.1"/>
    <property type="molecule type" value="Genomic_DNA"/>
</dbReference>
<comment type="caution">
    <text evidence="3">The sequence shown here is derived from an EMBL/GenBank/DDBJ whole genome shotgun (WGS) entry which is preliminary data.</text>
</comment>
<gene>
    <name evidence="3" type="ORF">Fcan01_03263</name>
</gene>
<evidence type="ECO:0000256" key="1">
    <source>
        <dbReference type="SAM" id="Coils"/>
    </source>
</evidence>
<name>A0A226F766_FOLCA</name>
<proteinExistence type="predicted"/>
<feature type="region of interest" description="Disordered" evidence="2">
    <location>
        <begin position="160"/>
        <end position="220"/>
    </location>
</feature>
<evidence type="ECO:0000256" key="2">
    <source>
        <dbReference type="SAM" id="MobiDB-lite"/>
    </source>
</evidence>
<feature type="compositionally biased region" description="Acidic residues" evidence="2">
    <location>
        <begin position="162"/>
        <end position="210"/>
    </location>
</feature>
<keyword evidence="4" id="KW-1185">Reference proteome</keyword>
<evidence type="ECO:0000313" key="3">
    <source>
        <dbReference type="EMBL" id="OXA65170.1"/>
    </source>
</evidence>
<dbReference type="AlphaFoldDB" id="A0A226F766"/>
<sequence length="251" mass="28437">MAKVKKNEIGRLRKKIARELIPLEKTTRRLDDPPTRYFLSSCLNLSGAGHNVCRQSLQTTRSSHKIRQLLIQHLIICCPCGVVNMTVIVVDESTAIKLVSMYYKLEELIEELQDAKDDVGLSYENENVISDDLEYMIQTAYELLEAISIPLNATASGITWDLTDEEDEDSLDDLDDEDDEFGDDDMDEDEDNEEGDDDHHEDEDDFESDMDGFQSLGSLDELSITDEGALEELINFTDGDELEVVMESQLI</sequence>